<feature type="domain" description="4'-phosphopantetheinyl transferase" evidence="14">
    <location>
        <begin position="128"/>
        <end position="226"/>
    </location>
</feature>
<feature type="domain" description="4'-phosphopantetheinyl transferase N-terminal" evidence="15">
    <location>
        <begin position="58"/>
        <end position="120"/>
    </location>
</feature>
<evidence type="ECO:0000313" key="16">
    <source>
        <dbReference type="EMBL" id="ALZ85498.1"/>
    </source>
</evidence>
<dbReference type="GO" id="GO:0009239">
    <property type="term" value="P:enterobactin biosynthetic process"/>
    <property type="evidence" value="ECO:0007669"/>
    <property type="project" value="UniProtKB-UniPathway"/>
</dbReference>
<keyword evidence="13" id="KW-0460">Magnesium</keyword>
<dbReference type="GO" id="GO:0009366">
    <property type="term" value="C:enterobactin synthetase complex"/>
    <property type="evidence" value="ECO:0007669"/>
    <property type="project" value="InterPro"/>
</dbReference>
<evidence type="ECO:0000256" key="6">
    <source>
        <dbReference type="ARBA" id="ARBA00022679"/>
    </source>
</evidence>
<evidence type="ECO:0000256" key="8">
    <source>
        <dbReference type="ARBA" id="ARBA00029894"/>
    </source>
</evidence>
<evidence type="ECO:0000256" key="5">
    <source>
        <dbReference type="ARBA" id="ARBA00019087"/>
    </source>
</evidence>
<dbReference type="GO" id="GO:0008897">
    <property type="term" value="F:holo-[acyl-carrier-protein] synthase activity"/>
    <property type="evidence" value="ECO:0007669"/>
    <property type="project" value="InterPro"/>
</dbReference>
<evidence type="ECO:0000313" key="17">
    <source>
        <dbReference type="Proteomes" id="UP000064137"/>
    </source>
</evidence>
<dbReference type="PANTHER" id="PTHR38096">
    <property type="entry name" value="ENTEROBACTIN SYNTHASE COMPONENT D"/>
    <property type="match status" value="1"/>
</dbReference>
<dbReference type="OrthoDB" id="8210607at2"/>
<comment type="catalytic activity">
    <reaction evidence="11">
        <text>apo-[peptidyl-carrier protein] + CoA = holo-[peptidyl-carrier protein] + adenosine 3',5'-bisphosphate + H(+)</text>
        <dbReference type="Rhea" id="RHEA:46228"/>
        <dbReference type="Rhea" id="RHEA-COMP:11479"/>
        <dbReference type="Rhea" id="RHEA-COMP:11480"/>
        <dbReference type="ChEBI" id="CHEBI:15378"/>
        <dbReference type="ChEBI" id="CHEBI:29999"/>
        <dbReference type="ChEBI" id="CHEBI:57287"/>
        <dbReference type="ChEBI" id="CHEBI:58343"/>
        <dbReference type="ChEBI" id="CHEBI:64479"/>
    </reaction>
</comment>
<gene>
    <name evidence="16" type="ORF">APT59_15330</name>
</gene>
<proteinExistence type="inferred from homology"/>
<dbReference type="GO" id="GO:0000287">
    <property type="term" value="F:magnesium ion binding"/>
    <property type="evidence" value="ECO:0007669"/>
    <property type="project" value="InterPro"/>
</dbReference>
<dbReference type="InterPro" id="IPR003542">
    <property type="entry name" value="Enbac_synth_compD-like"/>
</dbReference>
<dbReference type="InterPro" id="IPR008278">
    <property type="entry name" value="4-PPantetheinyl_Trfase_dom"/>
</dbReference>
<keyword evidence="6 16" id="KW-0808">Transferase</keyword>
<feature type="binding site" evidence="12">
    <location>
        <position position="132"/>
    </location>
    <ligand>
        <name>CoA</name>
        <dbReference type="ChEBI" id="CHEBI:57287"/>
    </ligand>
</feature>
<keyword evidence="7" id="KW-0259">Enterobactin biosynthesis</keyword>
<evidence type="ECO:0000256" key="12">
    <source>
        <dbReference type="PIRSR" id="PIRSR603542-1"/>
    </source>
</evidence>
<feature type="binding site" evidence="12">
    <location>
        <position position="65"/>
    </location>
    <ligand>
        <name>CoA</name>
        <dbReference type="ChEBI" id="CHEBI:57287"/>
    </ligand>
</feature>
<name>A0A0U4HI72_9PSED</name>
<dbReference type="InterPro" id="IPR041354">
    <property type="entry name" value="4PPT_N"/>
</dbReference>
<evidence type="ECO:0000256" key="4">
    <source>
        <dbReference type="ARBA" id="ARBA00011503"/>
    </source>
</evidence>
<comment type="cofactor">
    <cofactor evidence="13">
        <name>Mg(2+)</name>
        <dbReference type="ChEBI" id="CHEBI:18420"/>
    </cofactor>
</comment>
<organism evidence="16 17">
    <name type="scientific">Pseudomonas oryzihabitans</name>
    <dbReference type="NCBI Taxonomy" id="47885"/>
    <lineage>
        <taxon>Bacteria</taxon>
        <taxon>Pseudomonadati</taxon>
        <taxon>Pseudomonadota</taxon>
        <taxon>Gammaproteobacteria</taxon>
        <taxon>Pseudomonadales</taxon>
        <taxon>Pseudomonadaceae</taxon>
        <taxon>Pseudomonas</taxon>
    </lineage>
</organism>
<dbReference type="PRINTS" id="PR01399">
    <property type="entry name" value="ENTSNTHTASED"/>
</dbReference>
<feature type="binding site" evidence="12">
    <location>
        <position position="178"/>
    </location>
    <ligand>
        <name>CoA</name>
        <dbReference type="ChEBI" id="CHEBI:57287"/>
    </ligand>
</feature>
<evidence type="ECO:0000256" key="9">
    <source>
        <dbReference type="ARBA" id="ARBA00031996"/>
    </source>
</evidence>
<comment type="similarity">
    <text evidence="3">Belongs to the P-Pant transferase superfamily. EntD family.</text>
</comment>
<evidence type="ECO:0000259" key="14">
    <source>
        <dbReference type="Pfam" id="PF01648"/>
    </source>
</evidence>
<accession>A0A0U4HI72</accession>
<evidence type="ECO:0000259" key="15">
    <source>
        <dbReference type="Pfam" id="PF17837"/>
    </source>
</evidence>
<evidence type="ECO:0000256" key="7">
    <source>
        <dbReference type="ARBA" id="ARBA00023191"/>
    </source>
</evidence>
<dbReference type="RefSeq" id="WP_059315643.1">
    <property type="nucleotide sequence ID" value="NZ_CP013987.1"/>
</dbReference>
<evidence type="ECO:0000256" key="1">
    <source>
        <dbReference type="ARBA" id="ARBA00003937"/>
    </source>
</evidence>
<dbReference type="PANTHER" id="PTHR38096:SF1">
    <property type="entry name" value="ENTEROBACTIN SYNTHASE COMPONENT D"/>
    <property type="match status" value="1"/>
</dbReference>
<sequence length="246" mass="26933">MSTLPLAHLPGCCTTPEPLPPLSPELASLKLIHCRFDPALVSFERDALRLGALPPDNIRRAVAKRQAEYLAGRLCAREALRRLSGTDAVPGHRAEDRGPVWPAGHVGAITHGHGWAAAAVGSAQEYLGVGLDVETLLEPTKALRLADQILTPAEQERLQPLDEERQAFAITLAFSAKESLFKALHPQVRQMFFFQDAEILATDSRGTFVIRLLIELSSRWTAGTQLEGRFRLDEAGRLLTLLAPRA</sequence>
<dbReference type="Gene3D" id="3.90.470.20">
    <property type="entry name" value="4'-phosphopantetheinyl transferase domain"/>
    <property type="match status" value="1"/>
</dbReference>
<evidence type="ECO:0000256" key="10">
    <source>
        <dbReference type="ARBA" id="ARBA00049176"/>
    </source>
</evidence>
<feature type="binding site" evidence="13">
    <location>
        <position position="134"/>
    </location>
    <ligand>
        <name>Mg(2+)</name>
        <dbReference type="ChEBI" id="CHEBI:18420"/>
    </ligand>
</feature>
<feature type="binding site" evidence="12">
    <location>
        <position position="73"/>
    </location>
    <ligand>
        <name>CoA</name>
        <dbReference type="ChEBI" id="CHEBI:57287"/>
    </ligand>
</feature>
<dbReference type="Pfam" id="PF17837">
    <property type="entry name" value="4PPT_N"/>
    <property type="match status" value="1"/>
</dbReference>
<evidence type="ECO:0000256" key="3">
    <source>
        <dbReference type="ARBA" id="ARBA00008342"/>
    </source>
</evidence>
<dbReference type="Proteomes" id="UP000064137">
    <property type="component" value="Chromosome"/>
</dbReference>
<feature type="binding site" evidence="12">
    <location>
        <position position="182"/>
    </location>
    <ligand>
        <name>CoA</name>
        <dbReference type="ChEBI" id="CHEBI:57287"/>
    </ligand>
</feature>
<dbReference type="GO" id="GO:0005886">
    <property type="term" value="C:plasma membrane"/>
    <property type="evidence" value="ECO:0007669"/>
    <property type="project" value="TreeGrafter"/>
</dbReference>
<comment type="catalytic activity">
    <reaction evidence="10">
        <text>apo-[aryl-carrier protein] + CoA = holo-[aryl-carrier protein] + adenosine 3',5'-bisphosphate + H(+)</text>
        <dbReference type="Rhea" id="RHEA:48404"/>
        <dbReference type="Rhea" id="RHEA-COMP:15903"/>
        <dbReference type="Rhea" id="RHEA-COMP:17557"/>
        <dbReference type="ChEBI" id="CHEBI:15378"/>
        <dbReference type="ChEBI" id="CHEBI:29999"/>
        <dbReference type="ChEBI" id="CHEBI:57287"/>
        <dbReference type="ChEBI" id="CHEBI:58343"/>
        <dbReference type="ChEBI" id="CHEBI:64479"/>
    </reaction>
</comment>
<protein>
    <recommendedName>
        <fullName evidence="5">Enterobactin synthase component D</fullName>
    </recommendedName>
    <alternativeName>
        <fullName evidence="8">4'-phosphopantetheinyl transferase EntD</fullName>
    </alternativeName>
    <alternativeName>
        <fullName evidence="9">Enterochelin synthase D</fullName>
    </alternativeName>
</protein>
<evidence type="ECO:0000256" key="2">
    <source>
        <dbReference type="ARBA" id="ARBA00004993"/>
    </source>
</evidence>
<evidence type="ECO:0000256" key="11">
    <source>
        <dbReference type="ARBA" id="ARBA00049191"/>
    </source>
</evidence>
<evidence type="ECO:0000256" key="13">
    <source>
        <dbReference type="PIRSR" id="PIRSR603542-2"/>
    </source>
</evidence>
<dbReference type="KEGG" id="por:APT59_15330"/>
<comment type="subunit">
    <text evidence="4">EntB, EntD, EntE, and EntF form a multienzyme complex called enterobactin synthase.</text>
</comment>
<dbReference type="Pfam" id="PF01648">
    <property type="entry name" value="ACPS"/>
    <property type="match status" value="1"/>
</dbReference>
<dbReference type="InterPro" id="IPR037143">
    <property type="entry name" value="4-PPantetheinyl_Trfase_dom_sf"/>
</dbReference>
<feature type="binding site" evidence="13">
    <location>
        <position position="132"/>
    </location>
    <ligand>
        <name>Mg(2+)</name>
        <dbReference type="ChEBI" id="CHEBI:18420"/>
    </ligand>
</feature>
<feature type="binding site" evidence="12">
    <location>
        <begin position="110"/>
        <end position="111"/>
    </location>
    <ligand>
        <name>CoA</name>
        <dbReference type="ChEBI" id="CHEBI:57287"/>
    </ligand>
</feature>
<dbReference type="AlphaFoldDB" id="A0A0U4HI72"/>
<dbReference type="EMBL" id="CP013987">
    <property type="protein sequence ID" value="ALZ85498.1"/>
    <property type="molecule type" value="Genomic_DNA"/>
</dbReference>
<reference evidence="16 17" key="1">
    <citation type="submission" date="2016-01" db="EMBL/GenBank/DDBJ databases">
        <title>Annotation of Pseudomonas oryzihabitans USDA-ARS-USMARC-56511.</title>
        <authorList>
            <person name="Harhay G.P."/>
            <person name="Harhay D.M."/>
            <person name="Smith T.P.L."/>
            <person name="Bono J.L."/>
            <person name="Heaton M.P."/>
            <person name="Clawson M.L."/>
            <person name="Chitko-Mckown C.G."/>
            <person name="Capik S.F."/>
            <person name="DeDonder K.D."/>
            <person name="Apley M.D."/>
            <person name="Lubbers B.V."/>
            <person name="White B.J."/>
            <person name="Larson R.L."/>
        </authorList>
    </citation>
    <scope>NUCLEOTIDE SEQUENCE [LARGE SCALE GENOMIC DNA]</scope>
    <source>
        <strain evidence="16 17">USDA-ARS-USMARC-56511</strain>
    </source>
</reference>
<comment type="pathway">
    <text evidence="2">Siderophore biosynthesis; enterobactin biosynthesis.</text>
</comment>
<keyword evidence="13" id="KW-0479">Metal-binding</keyword>
<dbReference type="SUPFAM" id="SSF56214">
    <property type="entry name" value="4'-phosphopantetheinyl transferase"/>
    <property type="match status" value="1"/>
</dbReference>
<dbReference type="UniPathway" id="UPA00017"/>
<comment type="function">
    <text evidence="1">Involved in the biosynthesis of the siderophore enterobactin (enterochelin), which is a macrocyclic trimeric lactone of N-(2,3-dihydroxybenzoyl)-serine. The serine trilactone serves as a scaffolding for the three catechol functionalities that provide hexadentate coordination for the tightly ligated iron(2+) atoms. Plays an essential role in the assembly of the enterobactin by catalyzing the transfer of the 4'-phosphopantetheine (Ppant) moiety from coenzyme A to the apo-domains of both EntB (ArCP domain) and EntF (PCP domain) to yield their holo-forms which make them competent for the activation of 2,3-dihydroxybenzoate (DHB) and L-serine, respectively.</text>
</comment>